<sequence length="597" mass="66562">MIPFRSPSSNHRNTSALRKASNSGRDGTIDIHLSNQIPILCLLYRKRHSFPRIRFLGRSVVNIEIGGQTTDVSQPLSREDIADTSEIQSNFLPRWTLMAVISRSLMHVAYFSMDSTLAQKKYITNDASAKKSFLFANYLRLMPLVALIFLLNYVDRNAVATARLQGLEKDLHLEGVQYQTVIAILYLSYAPAQIPSNMILNRVTRPSLYIGGCVVLWGMISALTATTRSFSAIIVCRIFLGLPEAAFYPGTMYLLSRWYTRKELAFRSSILFSGLLLSNAFGSLIAAGILSTMEGKRGIRAWRWLFLTEGTITIFIGFQVMWILPDYPNNTRWLTSDERLLAQARIAEDAGEADQDTTEDTAFSGLNMAVRDPKVALFVMMTMFGQVAASFVNYFPTLVATLGFNTTATLLLVSPPWICSTIACIVNATHADKTGERFFHTAGPYWVMLVGYAIALSTSNFAARYFSTFLLAVGYCGIPLVWVTNSFPRPPAKRAAAMGIVNGLSNFGSLAGAFVWNSKWGPGYHISMVIGIVAIVMHATCALAIRTILVRKNRQLDRDELAEVKESNRERVREAARLEGITLDTALERRKGFRYLY</sequence>
<keyword evidence="5 7" id="KW-0472">Membrane</keyword>
<feature type="transmembrane region" description="Helical" evidence="7">
    <location>
        <begin position="206"/>
        <end position="224"/>
    </location>
</feature>
<dbReference type="OrthoDB" id="2985014at2759"/>
<accession>A0A4Y7PN30</accession>
<feature type="transmembrane region" description="Helical" evidence="7">
    <location>
        <begin position="375"/>
        <end position="395"/>
    </location>
</feature>
<evidence type="ECO:0000256" key="7">
    <source>
        <dbReference type="SAM" id="Phobius"/>
    </source>
</evidence>
<dbReference type="FunFam" id="1.20.1250.20:FF:000013">
    <property type="entry name" value="MFS general substrate transporter"/>
    <property type="match status" value="1"/>
</dbReference>
<evidence type="ECO:0000256" key="1">
    <source>
        <dbReference type="ARBA" id="ARBA00004141"/>
    </source>
</evidence>
<keyword evidence="10" id="KW-1185">Reference proteome</keyword>
<dbReference type="InterPro" id="IPR020846">
    <property type="entry name" value="MFS_dom"/>
</dbReference>
<dbReference type="GO" id="GO:0016020">
    <property type="term" value="C:membrane"/>
    <property type="evidence" value="ECO:0007669"/>
    <property type="project" value="UniProtKB-SubCell"/>
</dbReference>
<dbReference type="InterPro" id="IPR011701">
    <property type="entry name" value="MFS"/>
</dbReference>
<gene>
    <name evidence="9" type="ORF">BD410DRAFT_822840</name>
</gene>
<feature type="transmembrane region" description="Helical" evidence="7">
    <location>
        <begin position="134"/>
        <end position="154"/>
    </location>
</feature>
<evidence type="ECO:0000256" key="2">
    <source>
        <dbReference type="ARBA" id="ARBA00022448"/>
    </source>
</evidence>
<dbReference type="AlphaFoldDB" id="A0A4Y7PN30"/>
<keyword evidence="2" id="KW-0813">Transport</keyword>
<dbReference type="EMBL" id="ML170241">
    <property type="protein sequence ID" value="TDL16518.1"/>
    <property type="molecule type" value="Genomic_DNA"/>
</dbReference>
<evidence type="ECO:0000256" key="5">
    <source>
        <dbReference type="ARBA" id="ARBA00023136"/>
    </source>
</evidence>
<feature type="region of interest" description="Disordered" evidence="6">
    <location>
        <begin position="1"/>
        <end position="24"/>
    </location>
</feature>
<reference evidence="9 10" key="1">
    <citation type="submission" date="2018-06" db="EMBL/GenBank/DDBJ databases">
        <title>A transcriptomic atlas of mushroom development highlights an independent origin of complex multicellularity.</title>
        <authorList>
            <consortium name="DOE Joint Genome Institute"/>
            <person name="Krizsan K."/>
            <person name="Almasi E."/>
            <person name="Merenyi Z."/>
            <person name="Sahu N."/>
            <person name="Viragh M."/>
            <person name="Koszo T."/>
            <person name="Mondo S."/>
            <person name="Kiss B."/>
            <person name="Balint B."/>
            <person name="Kues U."/>
            <person name="Barry K."/>
            <person name="Hegedus J.C."/>
            <person name="Henrissat B."/>
            <person name="Johnson J."/>
            <person name="Lipzen A."/>
            <person name="Ohm R."/>
            <person name="Nagy I."/>
            <person name="Pangilinan J."/>
            <person name="Yan J."/>
            <person name="Xiong Y."/>
            <person name="Grigoriev I.V."/>
            <person name="Hibbett D.S."/>
            <person name="Nagy L.G."/>
        </authorList>
    </citation>
    <scope>NUCLEOTIDE SEQUENCE [LARGE SCALE GENOMIC DNA]</scope>
    <source>
        <strain evidence="9 10">SZMC22713</strain>
    </source>
</reference>
<dbReference type="PANTHER" id="PTHR43791">
    <property type="entry name" value="PERMEASE-RELATED"/>
    <property type="match status" value="1"/>
</dbReference>
<dbReference type="SUPFAM" id="SSF103473">
    <property type="entry name" value="MFS general substrate transporter"/>
    <property type="match status" value="1"/>
</dbReference>
<dbReference type="Proteomes" id="UP000294933">
    <property type="component" value="Unassembled WGS sequence"/>
</dbReference>
<feature type="transmembrane region" description="Helical" evidence="7">
    <location>
        <begin position="407"/>
        <end position="426"/>
    </location>
</feature>
<keyword evidence="4 7" id="KW-1133">Transmembrane helix</keyword>
<feature type="domain" description="Major facilitator superfamily (MFS) profile" evidence="8">
    <location>
        <begin position="141"/>
        <end position="549"/>
    </location>
</feature>
<feature type="transmembrane region" description="Helical" evidence="7">
    <location>
        <begin position="528"/>
        <end position="549"/>
    </location>
</feature>
<evidence type="ECO:0000256" key="3">
    <source>
        <dbReference type="ARBA" id="ARBA00022692"/>
    </source>
</evidence>
<dbReference type="Pfam" id="PF07690">
    <property type="entry name" value="MFS_1"/>
    <property type="match status" value="1"/>
</dbReference>
<dbReference type="PANTHER" id="PTHR43791:SF92">
    <property type="entry name" value="AGL026WP"/>
    <property type="match status" value="1"/>
</dbReference>
<keyword evidence="3 7" id="KW-0812">Transmembrane</keyword>
<dbReference type="FunFam" id="1.20.1250.20:FF:000057">
    <property type="entry name" value="MFS general substrate transporter"/>
    <property type="match status" value="1"/>
</dbReference>
<feature type="transmembrane region" description="Helical" evidence="7">
    <location>
        <begin position="438"/>
        <end position="456"/>
    </location>
</feature>
<dbReference type="STRING" id="50990.A0A4Y7PN30"/>
<feature type="transmembrane region" description="Helical" evidence="7">
    <location>
        <begin position="495"/>
        <end position="516"/>
    </location>
</feature>
<feature type="transmembrane region" description="Helical" evidence="7">
    <location>
        <begin position="230"/>
        <end position="249"/>
    </location>
</feature>
<evidence type="ECO:0000256" key="6">
    <source>
        <dbReference type="SAM" id="MobiDB-lite"/>
    </source>
</evidence>
<dbReference type="GO" id="GO:0022857">
    <property type="term" value="F:transmembrane transporter activity"/>
    <property type="evidence" value="ECO:0007669"/>
    <property type="project" value="InterPro"/>
</dbReference>
<comment type="subcellular location">
    <subcellularLocation>
        <location evidence="1">Membrane</location>
        <topology evidence="1">Multi-pass membrane protein</topology>
    </subcellularLocation>
</comment>
<name>A0A4Y7PN30_9AGAM</name>
<dbReference type="PROSITE" id="PS50850">
    <property type="entry name" value="MFS"/>
    <property type="match status" value="1"/>
</dbReference>
<evidence type="ECO:0000259" key="8">
    <source>
        <dbReference type="PROSITE" id="PS50850"/>
    </source>
</evidence>
<proteinExistence type="predicted"/>
<dbReference type="InterPro" id="IPR036259">
    <property type="entry name" value="MFS_trans_sf"/>
</dbReference>
<evidence type="ECO:0000313" key="9">
    <source>
        <dbReference type="EMBL" id="TDL16518.1"/>
    </source>
</evidence>
<evidence type="ECO:0000313" key="10">
    <source>
        <dbReference type="Proteomes" id="UP000294933"/>
    </source>
</evidence>
<feature type="transmembrane region" description="Helical" evidence="7">
    <location>
        <begin position="462"/>
        <end position="483"/>
    </location>
</feature>
<dbReference type="VEuPathDB" id="FungiDB:BD410DRAFT_822840"/>
<dbReference type="Gene3D" id="1.20.1250.20">
    <property type="entry name" value="MFS general substrate transporter like domains"/>
    <property type="match status" value="2"/>
</dbReference>
<organism evidence="9 10">
    <name type="scientific">Rickenella mellea</name>
    <dbReference type="NCBI Taxonomy" id="50990"/>
    <lineage>
        <taxon>Eukaryota</taxon>
        <taxon>Fungi</taxon>
        <taxon>Dikarya</taxon>
        <taxon>Basidiomycota</taxon>
        <taxon>Agaricomycotina</taxon>
        <taxon>Agaricomycetes</taxon>
        <taxon>Hymenochaetales</taxon>
        <taxon>Rickenellaceae</taxon>
        <taxon>Rickenella</taxon>
    </lineage>
</organism>
<feature type="transmembrane region" description="Helical" evidence="7">
    <location>
        <begin position="270"/>
        <end position="290"/>
    </location>
</feature>
<protein>
    <submittedName>
        <fullName evidence="9">MFS general substrate transporter</fullName>
    </submittedName>
</protein>
<evidence type="ECO:0000256" key="4">
    <source>
        <dbReference type="ARBA" id="ARBA00022989"/>
    </source>
</evidence>
<feature type="transmembrane region" description="Helical" evidence="7">
    <location>
        <begin position="302"/>
        <end position="324"/>
    </location>
</feature>